<comment type="caution">
    <text evidence="2">The sequence shown here is derived from an EMBL/GenBank/DDBJ whole genome shotgun (WGS) entry which is preliminary data.</text>
</comment>
<organism evidence="2 3">
    <name type="scientific">Brachybacterium tyrofermentans</name>
    <dbReference type="NCBI Taxonomy" id="47848"/>
    <lineage>
        <taxon>Bacteria</taxon>
        <taxon>Bacillati</taxon>
        <taxon>Actinomycetota</taxon>
        <taxon>Actinomycetes</taxon>
        <taxon>Micrococcales</taxon>
        <taxon>Dermabacteraceae</taxon>
        <taxon>Brachybacterium</taxon>
    </lineage>
</organism>
<evidence type="ECO:0000313" key="3">
    <source>
        <dbReference type="Proteomes" id="UP001595937"/>
    </source>
</evidence>
<keyword evidence="3" id="KW-1185">Reference proteome</keyword>
<reference evidence="3" key="1">
    <citation type="journal article" date="2019" name="Int. J. Syst. Evol. Microbiol.">
        <title>The Global Catalogue of Microorganisms (GCM) 10K type strain sequencing project: providing services to taxonomists for standard genome sequencing and annotation.</title>
        <authorList>
            <consortium name="The Broad Institute Genomics Platform"/>
            <consortium name="The Broad Institute Genome Sequencing Center for Infectious Disease"/>
            <person name="Wu L."/>
            <person name="Ma J."/>
        </authorList>
    </citation>
    <scope>NUCLEOTIDE SEQUENCE [LARGE SCALE GENOMIC DNA]</scope>
    <source>
        <strain evidence="3">CGMCC 1.16455</strain>
    </source>
</reference>
<name>A0ABW0FD53_9MICO</name>
<dbReference type="Proteomes" id="UP001595937">
    <property type="component" value="Unassembled WGS sequence"/>
</dbReference>
<dbReference type="EMBL" id="JBHSLN010000019">
    <property type="protein sequence ID" value="MFC5297127.1"/>
    <property type="molecule type" value="Genomic_DNA"/>
</dbReference>
<feature type="region of interest" description="Disordered" evidence="1">
    <location>
        <begin position="64"/>
        <end position="93"/>
    </location>
</feature>
<feature type="compositionally biased region" description="Basic and acidic residues" evidence="1">
    <location>
        <begin position="69"/>
        <end position="80"/>
    </location>
</feature>
<evidence type="ECO:0000256" key="1">
    <source>
        <dbReference type="SAM" id="MobiDB-lite"/>
    </source>
</evidence>
<protein>
    <submittedName>
        <fullName evidence="2">DUF2277 domain-containing protein</fullName>
    </submittedName>
</protein>
<sequence length="93" mass="10363">MCRNIRPLHNFAPEATSQEVHDAALQYVRKVSGMPKPSQANAEVFERAVAEIAHVTEHLLADLVTSAPPKDREVEREKARTRTAKRFPEASAS</sequence>
<proteinExistence type="predicted"/>
<dbReference type="InterPro" id="IPR018735">
    <property type="entry name" value="DUF2277"/>
</dbReference>
<gene>
    <name evidence="2" type="ORF">ACFPK8_06350</name>
</gene>
<dbReference type="Pfam" id="PF10041">
    <property type="entry name" value="DUF2277"/>
    <property type="match status" value="1"/>
</dbReference>
<accession>A0ABW0FD53</accession>
<evidence type="ECO:0000313" key="2">
    <source>
        <dbReference type="EMBL" id="MFC5297127.1"/>
    </source>
</evidence>
<dbReference type="GeneID" id="303298681"/>
<dbReference type="RefSeq" id="WP_193119199.1">
    <property type="nucleotide sequence ID" value="NZ_BAAAIR010000047.1"/>
</dbReference>